<sequence length="344" mass="39283">MSGLTTLDSTGGTSSQAHAISAATTTGITGGNSGGQWVTIKQDGKVISTKTGTRNILADRPSRPVRPIFQKVPNASLHREIERCHDYMEYLEKHMKDQERILVNTEMARVVDRNKAADQLSAVRKEFEEKVNAMVDEKVADVRQNISIKRREVEEKSKTYKDLCDAVTDVADKIDKAERGRQNLTARKNTPQSAFDKWEQQYCQPINKLTDLIQETNNKRDENDREFAEQSAVVREQEAQAAALLIQRQQEQAVLNDEKEHFLAEKQEWRLKQGKELTATEMRAIMEVFLQEKIEQIKPDMLAEAKHSNWTLLKQDFEAREVENVARIKAEGKLEGQRQGYKEG</sequence>
<name>A0ABR3UKA5_9PLEO</name>
<dbReference type="RefSeq" id="XP_069307477.1">
    <property type="nucleotide sequence ID" value="XM_069451637.1"/>
</dbReference>
<dbReference type="Proteomes" id="UP001578633">
    <property type="component" value="Chromosome 4"/>
</dbReference>
<reference evidence="1 2" key="1">
    <citation type="submission" date="2024-09" db="EMBL/GenBank/DDBJ databases">
        <title>T2T genomes of carrot and Alternaria dauci and their utility for understanding host-pathogen interaction during carrot leaf blight disease.</title>
        <authorList>
            <person name="Liu W."/>
            <person name="Xu S."/>
            <person name="Ou C."/>
            <person name="Liu X."/>
            <person name="Zhuang F."/>
            <person name="Deng X.W."/>
        </authorList>
    </citation>
    <scope>NUCLEOTIDE SEQUENCE [LARGE SCALE GENOMIC DNA]</scope>
    <source>
        <strain evidence="1 2">A2016</strain>
    </source>
</reference>
<comment type="caution">
    <text evidence="1">The sequence shown here is derived from an EMBL/GenBank/DDBJ whole genome shotgun (WGS) entry which is preliminary data.</text>
</comment>
<evidence type="ECO:0000313" key="2">
    <source>
        <dbReference type="Proteomes" id="UP001578633"/>
    </source>
</evidence>
<protein>
    <submittedName>
        <fullName evidence="1">Uncharacterized protein</fullName>
    </submittedName>
</protein>
<proteinExistence type="predicted"/>
<organism evidence="1 2">
    <name type="scientific">Alternaria dauci</name>
    <dbReference type="NCBI Taxonomy" id="48095"/>
    <lineage>
        <taxon>Eukaryota</taxon>
        <taxon>Fungi</taxon>
        <taxon>Dikarya</taxon>
        <taxon>Ascomycota</taxon>
        <taxon>Pezizomycotina</taxon>
        <taxon>Dothideomycetes</taxon>
        <taxon>Pleosporomycetidae</taxon>
        <taxon>Pleosporales</taxon>
        <taxon>Pleosporineae</taxon>
        <taxon>Pleosporaceae</taxon>
        <taxon>Alternaria</taxon>
        <taxon>Alternaria sect. Porri</taxon>
    </lineage>
</organism>
<dbReference type="EMBL" id="JBHGVX010000004">
    <property type="protein sequence ID" value="KAL1796893.1"/>
    <property type="molecule type" value="Genomic_DNA"/>
</dbReference>
<gene>
    <name evidence="1" type="ORF">ACET3X_005433</name>
</gene>
<keyword evidence="2" id="KW-1185">Reference proteome</keyword>
<accession>A0ABR3UKA5</accession>
<dbReference type="GeneID" id="96085755"/>
<evidence type="ECO:0000313" key="1">
    <source>
        <dbReference type="EMBL" id="KAL1796893.1"/>
    </source>
</evidence>